<dbReference type="RefSeq" id="WP_073119095.1">
    <property type="nucleotide sequence ID" value="NZ_FRAA01000001.1"/>
</dbReference>
<feature type="domain" description="Amine oxidase" evidence="6">
    <location>
        <begin position="16"/>
        <end position="487"/>
    </location>
</feature>
<dbReference type="PANTHER" id="PTHR43734:SF1">
    <property type="entry name" value="PHYTOENE DESATURASE"/>
    <property type="match status" value="1"/>
</dbReference>
<dbReference type="AlphaFoldDB" id="A0A1M6K970"/>
<protein>
    <submittedName>
        <fullName evidence="7">Phytoene desaturase</fullName>
    </submittedName>
</protein>
<reference evidence="8" key="1">
    <citation type="submission" date="2016-11" db="EMBL/GenBank/DDBJ databases">
        <authorList>
            <person name="Varghese N."/>
            <person name="Submissions S."/>
        </authorList>
    </citation>
    <scope>NUCLEOTIDE SEQUENCE [LARGE SCALE GENOMIC DNA]</scope>
    <source>
        <strain evidence="8">DSM 26134</strain>
    </source>
</reference>
<dbReference type="InterPro" id="IPR002937">
    <property type="entry name" value="Amino_oxidase"/>
</dbReference>
<dbReference type="EMBL" id="FRAA01000001">
    <property type="protein sequence ID" value="SHJ55417.1"/>
    <property type="molecule type" value="Genomic_DNA"/>
</dbReference>
<dbReference type="Proteomes" id="UP000184474">
    <property type="component" value="Unassembled WGS sequence"/>
</dbReference>
<dbReference type="Gene3D" id="3.50.50.60">
    <property type="entry name" value="FAD/NAD(P)-binding domain"/>
    <property type="match status" value="2"/>
</dbReference>
<comment type="similarity">
    <text evidence="2 5">Belongs to the carotenoid/retinoid oxidoreductase family.</text>
</comment>
<evidence type="ECO:0000256" key="1">
    <source>
        <dbReference type="ARBA" id="ARBA00004829"/>
    </source>
</evidence>
<evidence type="ECO:0000256" key="3">
    <source>
        <dbReference type="ARBA" id="ARBA00022746"/>
    </source>
</evidence>
<sequence>MKHTSPYHATVLGSGFSGMAAASSLAKHGLNVDVFEKNSGPGGRSSLYHEAGFTFDKGPSWYWMPDVMERFFNRFDKSTSDYFQLKKLDPGFRIYFGKGESIDIPDTLEKQKALFESLESGSGVKLEKFLAECKIKYDVGINDLVYKPAYSLLEFMSFDTIYKMIKMNALQSIHKYVRSIFKHPYILSLLEFPVLFLGGTAKTTPSLYSLMNYSCLSQGTYYPMGGFYQLSDAMYQLAQTQGVNFHFNAPVEQLSIQDKKINQVTNGQNYPTDGLVSSIDYHYFEQVLMKNQANYSEAYWGQRVMSPSALIFYIGVKGKVKNLIHHNLFFDEDFDHHAKDIYQTPQWPEKPLFYVCCPSKTDDTVAPAGDENLFVLMPLATDIEDTEEIRSRYFDKIMGRLENIIGDKIVDRIVVKKSYCINDFKAEYNSYKGNAYGLANTLMQSAMFKPTMKSKKIKNLFHCGQLTVPGPGVPPAIISGQVAAAQLMSHFNHDSYEKYL</sequence>
<dbReference type="PANTHER" id="PTHR43734">
    <property type="entry name" value="PHYTOENE DESATURASE"/>
    <property type="match status" value="1"/>
</dbReference>
<organism evidence="7 8">
    <name type="scientific">Reichenbachiella agariperforans</name>
    <dbReference type="NCBI Taxonomy" id="156994"/>
    <lineage>
        <taxon>Bacteria</taxon>
        <taxon>Pseudomonadati</taxon>
        <taxon>Bacteroidota</taxon>
        <taxon>Cytophagia</taxon>
        <taxon>Cytophagales</taxon>
        <taxon>Reichenbachiellaceae</taxon>
        <taxon>Reichenbachiella</taxon>
    </lineage>
</organism>
<comment type="pathway">
    <text evidence="1 5">Carotenoid biosynthesis.</text>
</comment>
<dbReference type="NCBIfam" id="TIGR02734">
    <property type="entry name" value="crtI_fam"/>
    <property type="match status" value="1"/>
</dbReference>
<dbReference type="PRINTS" id="PR00419">
    <property type="entry name" value="ADXRDTASE"/>
</dbReference>
<evidence type="ECO:0000256" key="2">
    <source>
        <dbReference type="ARBA" id="ARBA00006046"/>
    </source>
</evidence>
<proteinExistence type="inferred from homology"/>
<dbReference type="STRING" id="156994.SAMN04488028_101485"/>
<dbReference type="SUPFAM" id="SSF51905">
    <property type="entry name" value="FAD/NAD(P)-binding domain"/>
    <property type="match status" value="1"/>
</dbReference>
<keyword evidence="8" id="KW-1185">Reference proteome</keyword>
<evidence type="ECO:0000313" key="7">
    <source>
        <dbReference type="EMBL" id="SHJ55417.1"/>
    </source>
</evidence>
<keyword evidence="3 5" id="KW-0125">Carotenoid biosynthesis</keyword>
<evidence type="ECO:0000256" key="5">
    <source>
        <dbReference type="RuleBase" id="RU362075"/>
    </source>
</evidence>
<evidence type="ECO:0000256" key="4">
    <source>
        <dbReference type="ARBA" id="ARBA00023002"/>
    </source>
</evidence>
<dbReference type="InterPro" id="IPR036188">
    <property type="entry name" value="FAD/NAD-bd_sf"/>
</dbReference>
<accession>A0A1M6K970</accession>
<dbReference type="Pfam" id="PF01593">
    <property type="entry name" value="Amino_oxidase"/>
    <property type="match status" value="1"/>
</dbReference>
<dbReference type="GO" id="GO:0016117">
    <property type="term" value="P:carotenoid biosynthetic process"/>
    <property type="evidence" value="ECO:0007669"/>
    <property type="project" value="UniProtKB-KW"/>
</dbReference>
<evidence type="ECO:0000259" key="6">
    <source>
        <dbReference type="Pfam" id="PF01593"/>
    </source>
</evidence>
<dbReference type="InterPro" id="IPR014105">
    <property type="entry name" value="Carotenoid/retinoid_OxRdtase"/>
</dbReference>
<evidence type="ECO:0000313" key="8">
    <source>
        <dbReference type="Proteomes" id="UP000184474"/>
    </source>
</evidence>
<gene>
    <name evidence="7" type="ORF">SAMN04488028_101485</name>
</gene>
<dbReference type="GO" id="GO:0016491">
    <property type="term" value="F:oxidoreductase activity"/>
    <property type="evidence" value="ECO:0007669"/>
    <property type="project" value="UniProtKB-KW"/>
</dbReference>
<keyword evidence="4 5" id="KW-0560">Oxidoreductase</keyword>
<name>A0A1M6K970_REIAG</name>